<comment type="caution">
    <text evidence="2">The sequence shown here is derived from an EMBL/GenBank/DDBJ whole genome shotgun (WGS) entry which is preliminary data.</text>
</comment>
<dbReference type="SUPFAM" id="SSF52980">
    <property type="entry name" value="Restriction endonuclease-like"/>
    <property type="match status" value="1"/>
</dbReference>
<dbReference type="Pfam" id="PF12705">
    <property type="entry name" value="PDDEXK_1"/>
    <property type="match status" value="1"/>
</dbReference>
<dbReference type="RefSeq" id="WP_167222113.1">
    <property type="nucleotide sequence ID" value="NZ_JAAQPH010000003.1"/>
</dbReference>
<dbReference type="Proteomes" id="UP000761264">
    <property type="component" value="Unassembled WGS sequence"/>
</dbReference>
<dbReference type="SUPFAM" id="SSF52540">
    <property type="entry name" value="P-loop containing nucleoside triphosphate hydrolases"/>
    <property type="match status" value="1"/>
</dbReference>
<gene>
    <name evidence="2" type="primary">addB</name>
    <name evidence="2" type="ORF">HBA54_05300</name>
</gene>
<dbReference type="AlphaFoldDB" id="A0A967C7U9"/>
<accession>A0A967C7U9</accession>
<dbReference type="InterPro" id="IPR014153">
    <property type="entry name" value="Ds_break_AddB"/>
</dbReference>
<dbReference type="Gene3D" id="3.90.320.10">
    <property type="match status" value="1"/>
</dbReference>
<sequence length="1004" mass="107114">MKPPGPAVFTIPAGQSFVDALAQGLLARFGGQPEGLAEATVLLPTRRAARSLQEAFLRASGGRPLLLPRMLPLGDLDPDELLFEAGAESAGAGDAALPPAISGLQRQLLLAACIQVHSRNLAADSGLTVLNEDQAIRLAAELARLLDQVETEGLDFTALAGLVPEDYAAHWQITLQFLTIVTEQWPAILEGLGAIDPAERRRRLAEQQAAAWRARPPGAPIIAAGSTGSIPATAELLAAIADLPQGAVVLPGLDLDSDAETWAEIQRDVGHPQFGLAQLLNRLALPREAVGLWQVADDGTAVGSSPARARFANLALRPPGGTARWHEALPGSEHDAFCQALDGVARIDCADPGEEALVIALILRRAIEQPGRTAALVTPDRDLARRVAVNLQRWRVSVDDSAGMALAATTPGLFLRLTARMMAEELAPVPLLAALKHPLAACGADPATFRRHLRGLETAVLRGARPAPGLAGLRKALAASKAGDALLPWFDDLADRLGPLAEAMQHREASLADLVEAHMAVAEALAESDAESGAERLWAGEAGEAAALFAAELQEAAAAAPPLRPRRYPAALEALMAGRAVRPRFGLHPRLAILGPLEARLQHADVLVLGGLNEGTWPAEVEAGPWLSRPMQTAFGLPLPERRIGLAAHDFYQGFCARQVYLTRAQRVEGTPSVAARWLRRIDALCDGLELGVDLHREEAALRGWAAALDEPAEVVRIAEPAPRPPLAARPRKLSVTRIETWMRDPYALYAREILKLRPLDPLDADPGAAERGTLVHEALEQFLQAYPGRLPADALDSLLEIGAQTFRPISAKPGAFAFWWPRFVRVAGWFVATELERRADVRQSFVETEGHLILDAPGGEFRLTAKADRIDHLGDGSLVIIDYKTGAPPTAKAVEAGFAPQLPLEAAIALRGGFAALPQVSVSALAFWRLSGGTPAGEVLSAGRTDPRVLAEAALDGLTELVAAFDDPETPYACKPRPELAPRFNDYDHLSRIAEWSVEAEGS</sequence>
<keyword evidence="3" id="KW-1185">Reference proteome</keyword>
<dbReference type="InterPro" id="IPR011335">
    <property type="entry name" value="Restrct_endonuc-II-like"/>
</dbReference>
<dbReference type="NCBIfam" id="TIGR02786">
    <property type="entry name" value="addB_alphas"/>
    <property type="match status" value="1"/>
</dbReference>
<proteinExistence type="predicted"/>
<evidence type="ECO:0000259" key="1">
    <source>
        <dbReference type="Pfam" id="PF12705"/>
    </source>
</evidence>
<dbReference type="EMBL" id="JAAQPH010000003">
    <property type="protein sequence ID" value="NIA68002.1"/>
    <property type="molecule type" value="Genomic_DNA"/>
</dbReference>
<feature type="domain" description="PD-(D/E)XK endonuclease-like" evidence="1">
    <location>
        <begin position="734"/>
        <end position="972"/>
    </location>
</feature>
<dbReference type="InterPro" id="IPR011604">
    <property type="entry name" value="PDDEXK-like_dom_sf"/>
</dbReference>
<evidence type="ECO:0000313" key="3">
    <source>
        <dbReference type="Proteomes" id="UP000761264"/>
    </source>
</evidence>
<dbReference type="InterPro" id="IPR038726">
    <property type="entry name" value="PDDEXK_AddAB-type"/>
</dbReference>
<protein>
    <submittedName>
        <fullName evidence="2">Double-strand break repair protein AddB</fullName>
    </submittedName>
</protein>
<organism evidence="2 3">
    <name type="scientific">Pelagibius litoralis</name>
    <dbReference type="NCBI Taxonomy" id="374515"/>
    <lineage>
        <taxon>Bacteria</taxon>
        <taxon>Pseudomonadati</taxon>
        <taxon>Pseudomonadota</taxon>
        <taxon>Alphaproteobacteria</taxon>
        <taxon>Rhodospirillales</taxon>
        <taxon>Rhodovibrionaceae</taxon>
        <taxon>Pelagibius</taxon>
    </lineage>
</organism>
<reference evidence="2" key="1">
    <citation type="submission" date="2020-03" db="EMBL/GenBank/DDBJ databases">
        <title>Genome of Pelagibius litoralis DSM 21314T.</title>
        <authorList>
            <person name="Wang G."/>
        </authorList>
    </citation>
    <scope>NUCLEOTIDE SEQUENCE</scope>
    <source>
        <strain evidence="2">DSM 21314</strain>
    </source>
</reference>
<name>A0A967C7U9_9PROT</name>
<evidence type="ECO:0000313" key="2">
    <source>
        <dbReference type="EMBL" id="NIA68002.1"/>
    </source>
</evidence>
<dbReference type="InterPro" id="IPR027417">
    <property type="entry name" value="P-loop_NTPase"/>
</dbReference>